<protein>
    <recommendedName>
        <fullName evidence="2">DnaJ homologue subfamily C GRV2/DNAJC13 N-terminal domain-containing protein</fullName>
    </recommendedName>
</protein>
<evidence type="ECO:0000256" key="1">
    <source>
        <dbReference type="SAM" id="MobiDB-lite"/>
    </source>
</evidence>
<organism evidence="3 4">
    <name type="scientific">Prymnesium parvum</name>
    <name type="common">Toxic golden alga</name>
    <dbReference type="NCBI Taxonomy" id="97485"/>
    <lineage>
        <taxon>Eukaryota</taxon>
        <taxon>Haptista</taxon>
        <taxon>Haptophyta</taxon>
        <taxon>Prymnesiophyceae</taxon>
        <taxon>Prymnesiales</taxon>
        <taxon>Prymnesiaceae</taxon>
        <taxon>Prymnesium</taxon>
    </lineage>
</organism>
<dbReference type="InterPro" id="IPR013887">
    <property type="entry name" value="UPF0592"/>
</dbReference>
<dbReference type="EMBL" id="JBGBPQ010000009">
    <property type="protein sequence ID" value="KAL1520173.1"/>
    <property type="molecule type" value="Genomic_DNA"/>
</dbReference>
<dbReference type="Proteomes" id="UP001515480">
    <property type="component" value="Unassembled WGS sequence"/>
</dbReference>
<evidence type="ECO:0000313" key="4">
    <source>
        <dbReference type="Proteomes" id="UP001515480"/>
    </source>
</evidence>
<comment type="caution">
    <text evidence="3">The sequence shown here is derived from an EMBL/GenBank/DDBJ whole genome shotgun (WGS) entry which is preliminary data.</text>
</comment>
<name>A0AB34JFB9_PRYPA</name>
<evidence type="ECO:0000259" key="2">
    <source>
        <dbReference type="Pfam" id="PF19432"/>
    </source>
</evidence>
<keyword evidence="4" id="KW-1185">Reference proteome</keyword>
<feature type="region of interest" description="Disordered" evidence="1">
    <location>
        <begin position="552"/>
        <end position="578"/>
    </location>
</feature>
<feature type="domain" description="DnaJ homologue subfamily C GRV2/DNAJC13 N-terminal" evidence="2">
    <location>
        <begin position="17"/>
        <end position="63"/>
    </location>
</feature>
<accession>A0AB34JFB9</accession>
<reference evidence="3 4" key="1">
    <citation type="journal article" date="2024" name="Science">
        <title>Giant polyketide synthase enzymes in the biosynthesis of giant marine polyether toxins.</title>
        <authorList>
            <person name="Fallon T.R."/>
            <person name="Shende V.V."/>
            <person name="Wierzbicki I.H."/>
            <person name="Pendleton A.L."/>
            <person name="Watervoot N.F."/>
            <person name="Auber R.P."/>
            <person name="Gonzalez D.J."/>
            <person name="Wisecaver J.H."/>
            <person name="Moore B.S."/>
        </authorList>
    </citation>
    <scope>NUCLEOTIDE SEQUENCE [LARGE SCALE GENOMIC DNA]</scope>
    <source>
        <strain evidence="3 4">12B1</strain>
    </source>
</reference>
<dbReference type="Pfam" id="PF08578">
    <property type="entry name" value="DUF1765"/>
    <property type="match status" value="1"/>
</dbReference>
<dbReference type="Pfam" id="PF19432">
    <property type="entry name" value="RME-8_N"/>
    <property type="match status" value="1"/>
</dbReference>
<proteinExistence type="predicted"/>
<dbReference type="PANTHER" id="PTHR35397:SF1">
    <property type="entry name" value="ARMADILLO-LIKE HELICAL DOMAIN-CONTAINING PROTEIN"/>
    <property type="match status" value="1"/>
</dbReference>
<dbReference type="PANTHER" id="PTHR35397">
    <property type="entry name" value="C2 DOMAIN-CONTAINING PROTEIN-RELATED"/>
    <property type="match status" value="1"/>
</dbReference>
<dbReference type="InterPro" id="IPR045802">
    <property type="entry name" value="GRV2/DNAJC13_N"/>
</dbReference>
<sequence>MLGAPATSFSASPAVEVTKHSWRGRYARLLRLTDSGVCTLDPSDHRITNRWDVMDILSVSQRDHGVLLRLAGGGSLCGGAVSTLHFSLPTVAAASALQSAIQRRLVRHLARDSEEGHTWLHPRQGAALASQSEPVVFVGEDSADWSLDAPSRFSSEALPPSPPKGTLAFDVHVTINKARNLPVHSFLWPNAVVQCVWGAAGEASETPSVCSSTVGTPTPPRRATIATQSTPALQSSRSPLGDASQVERVSAEDIEQATHVGGAPVRFETGEGGPERSNPRWSHEVSFIYSSTEQQLRSRFFELRVVRLRWMLPPLLVGSCRVRLDKIASGPNKYDLPLHRQGLEQGRLVFTVHMVQQCRLTVELPKISCVMRSLAHHTSLASQEATLRESCYSLTAGLTVEAVEESMPAHAEFDVGTLDAKDMSQVNMSLPASAALKLVAETTAKAFENESLHLCVWVSNKEGARRERMVGEVWLPITKVFSPKSGAADSSIERFSEVLWLNGQRVGRLNGTVVVYNGPKVVQLPGGFFTERGILPVGPLAVGLVPKGGKNNKAASVAEDGDPSLEFSQPNADMDVEKPTGLKIPKEVEWLLSLVQSLKKVILDLHLDPKSHPDAPLERETEERIKGSASSAFLNLHAEKYANDRDGNNAAMEWHGRHEMASRRLQFLLSRLQMLLGLSSKESTKAFFYCSSEALQWTQRLMLRLWSYLLSQVDHVVYRHQPLFLETLHQLMLRGEFDWSAFMDAPSSLLWRYQRTLWDTTGYVIGKLNRKAAPAEVRAFCSQALSICFFRLPTLRDVLLETILPHGENRHKHVREWNLPWSLQKSALAEVSHAQGARGGARVQQRSPTLAEALRSTVEAVTKLSVPVHSAGPSREGSKHIVHDGNARSLSPAVAADAQRHVSMASSVFEKLGATNGGRSVEVNGVAHVGESDADTTGEGEYVSMLQKRADRWAKLWSAHSEDAAMVERRVERALAGKYWRDRLRKRGHCFFLLLEHWMRHVPTAMGWQPGEAVAWKEVPGYPRMIKSLLLEMKQRPVLHWSESMVSCICTVVQEDRRLIQVVVRVLLGRVNAQPRVMQKVLKYLSAIFGVLPADPPAQTMTNDLLLQHLKLMVEADHFKVVGCALIFVYNHIDQLGELARLEMLQWLHARFGALALHWSRVVRSIYMHVVVIKVLHYEVPVKAKSNTSLDMLLASTPRSEPFVDRSNGLRKSSKSWSSLQARSLSLSNISAATQREADYADLRESYQASLDLLEQAAERMLPSDMYPALFLSAEPSHGYAACIKAYAPYAWQEYRQVMKKWSALAVEIEAARESGEATTIARNLSCNSISSISSNGSHASHGFNGSGTLNGHNNYGNGHSNGAGVGASPLLGGMQQAAPLCNSWNGEPSRVVRQLSLSMHLISDDITEDDDLANADEW</sequence>
<evidence type="ECO:0000313" key="3">
    <source>
        <dbReference type="EMBL" id="KAL1520173.1"/>
    </source>
</evidence>
<gene>
    <name evidence="3" type="ORF">AB1Y20_023643</name>
</gene>